<accession>A0A2R6WZV2</accession>
<reference evidence="2" key="1">
    <citation type="journal article" date="2017" name="Cell">
        <title>Insights into land plant evolution garnered from the Marchantia polymorpha genome.</title>
        <authorList>
            <person name="Bowman J.L."/>
            <person name="Kohchi T."/>
            <person name="Yamato K.T."/>
            <person name="Jenkins J."/>
            <person name="Shu S."/>
            <person name="Ishizaki K."/>
            <person name="Yamaoka S."/>
            <person name="Nishihama R."/>
            <person name="Nakamura Y."/>
            <person name="Berger F."/>
            <person name="Adam C."/>
            <person name="Aki S.S."/>
            <person name="Althoff F."/>
            <person name="Araki T."/>
            <person name="Arteaga-Vazquez M.A."/>
            <person name="Balasubrmanian S."/>
            <person name="Barry K."/>
            <person name="Bauer D."/>
            <person name="Boehm C.R."/>
            <person name="Briginshaw L."/>
            <person name="Caballero-Perez J."/>
            <person name="Catarino B."/>
            <person name="Chen F."/>
            <person name="Chiyoda S."/>
            <person name="Chovatia M."/>
            <person name="Davies K.M."/>
            <person name="Delmans M."/>
            <person name="Demura T."/>
            <person name="Dierschke T."/>
            <person name="Dolan L."/>
            <person name="Dorantes-Acosta A.E."/>
            <person name="Eklund D.M."/>
            <person name="Florent S.N."/>
            <person name="Flores-Sandoval E."/>
            <person name="Fujiyama A."/>
            <person name="Fukuzawa H."/>
            <person name="Galik B."/>
            <person name="Grimanelli D."/>
            <person name="Grimwood J."/>
            <person name="Grossniklaus U."/>
            <person name="Hamada T."/>
            <person name="Haseloff J."/>
            <person name="Hetherington A.J."/>
            <person name="Higo A."/>
            <person name="Hirakawa Y."/>
            <person name="Hundley H.N."/>
            <person name="Ikeda Y."/>
            <person name="Inoue K."/>
            <person name="Inoue S.I."/>
            <person name="Ishida S."/>
            <person name="Jia Q."/>
            <person name="Kakita M."/>
            <person name="Kanazawa T."/>
            <person name="Kawai Y."/>
            <person name="Kawashima T."/>
            <person name="Kennedy M."/>
            <person name="Kinose K."/>
            <person name="Kinoshita T."/>
            <person name="Kohara Y."/>
            <person name="Koide E."/>
            <person name="Komatsu K."/>
            <person name="Kopischke S."/>
            <person name="Kubo M."/>
            <person name="Kyozuka J."/>
            <person name="Lagercrantz U."/>
            <person name="Lin S.S."/>
            <person name="Lindquist E."/>
            <person name="Lipzen A.M."/>
            <person name="Lu C.W."/>
            <person name="De Luna E."/>
            <person name="Martienssen R.A."/>
            <person name="Minamino N."/>
            <person name="Mizutani M."/>
            <person name="Mizutani M."/>
            <person name="Mochizuki N."/>
            <person name="Monte I."/>
            <person name="Mosher R."/>
            <person name="Nagasaki H."/>
            <person name="Nakagami H."/>
            <person name="Naramoto S."/>
            <person name="Nishitani K."/>
            <person name="Ohtani M."/>
            <person name="Okamoto T."/>
            <person name="Okumura M."/>
            <person name="Phillips J."/>
            <person name="Pollak B."/>
            <person name="Reinders A."/>
            <person name="Rovekamp M."/>
            <person name="Sano R."/>
            <person name="Sawa S."/>
            <person name="Schmid M.W."/>
            <person name="Shirakawa M."/>
            <person name="Solano R."/>
            <person name="Spunde A."/>
            <person name="Suetsugu N."/>
            <person name="Sugano S."/>
            <person name="Sugiyama A."/>
            <person name="Sun R."/>
            <person name="Suzuki Y."/>
            <person name="Takenaka M."/>
            <person name="Takezawa D."/>
            <person name="Tomogane H."/>
            <person name="Tsuzuki M."/>
            <person name="Ueda T."/>
            <person name="Umeda M."/>
            <person name="Ward J.M."/>
            <person name="Watanabe Y."/>
            <person name="Yazaki K."/>
            <person name="Yokoyama R."/>
            <person name="Yoshitake Y."/>
            <person name="Yotsui I."/>
            <person name="Zachgo S."/>
            <person name="Schmutz J."/>
        </authorList>
    </citation>
    <scope>NUCLEOTIDE SEQUENCE [LARGE SCALE GENOMIC DNA]</scope>
    <source>
        <strain evidence="2">Tak-1</strain>
    </source>
</reference>
<evidence type="ECO:0008006" key="3">
    <source>
        <dbReference type="Google" id="ProtNLM"/>
    </source>
</evidence>
<dbReference type="AlphaFoldDB" id="A0A2R6WZV2"/>
<dbReference type="InterPro" id="IPR012337">
    <property type="entry name" value="RNaseH-like_sf"/>
</dbReference>
<proteinExistence type="predicted"/>
<dbReference type="OrthoDB" id="2401650at2759"/>
<protein>
    <recommendedName>
        <fullName evidence="3">DUF659 domain-containing protein</fullName>
    </recommendedName>
</protein>
<gene>
    <name evidence="1" type="ORF">MARPO_0045s0040</name>
</gene>
<sequence length="89" mass="10207">MPGLIVMDCVVHQIHLMVGDYLKSNNRYPEVMKQALQVLVWFTSHTVPSAWLQEKLVAVESKTMALIIPAITWWGSHVESISRLLQVRH</sequence>
<dbReference type="SUPFAM" id="SSF53098">
    <property type="entry name" value="Ribonuclease H-like"/>
    <property type="match status" value="1"/>
</dbReference>
<dbReference type="EMBL" id="KZ772717">
    <property type="protein sequence ID" value="PTQ39366.1"/>
    <property type="molecule type" value="Genomic_DNA"/>
</dbReference>
<dbReference type="Proteomes" id="UP000244005">
    <property type="component" value="Unassembled WGS sequence"/>
</dbReference>
<dbReference type="Gramene" id="Mp6g20240.1">
    <property type="protein sequence ID" value="Mp6g20240.1.cds1"/>
    <property type="gene ID" value="Mp6g20240"/>
</dbReference>
<name>A0A2R6WZV2_MARPO</name>
<evidence type="ECO:0000313" key="1">
    <source>
        <dbReference type="EMBL" id="PTQ39366.1"/>
    </source>
</evidence>
<organism evidence="1 2">
    <name type="scientific">Marchantia polymorpha</name>
    <name type="common">Common liverwort</name>
    <name type="synonym">Marchantia aquatica</name>
    <dbReference type="NCBI Taxonomy" id="3197"/>
    <lineage>
        <taxon>Eukaryota</taxon>
        <taxon>Viridiplantae</taxon>
        <taxon>Streptophyta</taxon>
        <taxon>Embryophyta</taxon>
        <taxon>Marchantiophyta</taxon>
        <taxon>Marchantiopsida</taxon>
        <taxon>Marchantiidae</taxon>
        <taxon>Marchantiales</taxon>
        <taxon>Marchantiaceae</taxon>
        <taxon>Marchantia</taxon>
    </lineage>
</organism>
<keyword evidence="2" id="KW-1185">Reference proteome</keyword>
<evidence type="ECO:0000313" key="2">
    <source>
        <dbReference type="Proteomes" id="UP000244005"/>
    </source>
</evidence>